<dbReference type="InterPro" id="IPR023298">
    <property type="entry name" value="ATPase_P-typ_TM_dom_sf"/>
</dbReference>
<dbReference type="PANTHER" id="PTHR43823">
    <property type="entry name" value="SPORULATION PROTEIN YKVU"/>
    <property type="match status" value="1"/>
</dbReference>
<evidence type="ECO:0000313" key="11">
    <source>
        <dbReference type="EMBL" id="BAM47886.1"/>
    </source>
</evidence>
<evidence type="ECO:0000256" key="1">
    <source>
        <dbReference type="ARBA" id="ARBA00004651"/>
    </source>
</evidence>
<feature type="transmembrane region" description="Helical" evidence="10">
    <location>
        <begin position="16"/>
        <end position="36"/>
    </location>
</feature>
<feature type="transmembrane region" description="Helical" evidence="10">
    <location>
        <begin position="392"/>
        <end position="414"/>
    </location>
</feature>
<keyword evidence="6 10" id="KW-0812">Transmembrane</keyword>
<dbReference type="InterPro" id="IPR045070">
    <property type="entry name" value="MATE_MepA-like"/>
</dbReference>
<feature type="transmembrane region" description="Helical" evidence="10">
    <location>
        <begin position="197"/>
        <end position="217"/>
    </location>
</feature>
<name>K0J4Y0_AMPXN</name>
<comment type="similarity">
    <text evidence="2">Belongs to the multi antimicrobial extrusion (MATE) (TC 2.A.66.1) family. MepA subfamily.</text>
</comment>
<keyword evidence="9" id="KW-0046">Antibiotic resistance</keyword>
<dbReference type="InterPro" id="IPR051327">
    <property type="entry name" value="MATE_MepA_subfamily"/>
</dbReference>
<evidence type="ECO:0000256" key="7">
    <source>
        <dbReference type="ARBA" id="ARBA00022989"/>
    </source>
</evidence>
<dbReference type="HOGENOM" id="CLU_012893_0_0_9"/>
<evidence type="ECO:0000256" key="3">
    <source>
        <dbReference type="ARBA" id="ARBA00022106"/>
    </source>
</evidence>
<feature type="transmembrane region" description="Helical" evidence="10">
    <location>
        <begin position="168"/>
        <end position="191"/>
    </location>
</feature>
<dbReference type="InterPro" id="IPR048279">
    <property type="entry name" value="MdtK-like"/>
</dbReference>
<feature type="transmembrane region" description="Helical" evidence="10">
    <location>
        <begin position="139"/>
        <end position="156"/>
    </location>
</feature>
<dbReference type="OrthoDB" id="9811110at2"/>
<dbReference type="Proteomes" id="UP000006294">
    <property type="component" value="Chromosome"/>
</dbReference>
<feature type="transmembrane region" description="Helical" evidence="10">
    <location>
        <begin position="364"/>
        <end position="385"/>
    </location>
</feature>
<keyword evidence="12" id="KW-1185">Reference proteome</keyword>
<evidence type="ECO:0000313" key="12">
    <source>
        <dbReference type="Proteomes" id="UP000006294"/>
    </source>
</evidence>
<feature type="transmembrane region" description="Helical" evidence="10">
    <location>
        <begin position="237"/>
        <end position="254"/>
    </location>
</feature>
<sequence length="458" mass="50217">METTTDRLASAPIGKLLFALAIPNIFAQLVNMLYNIVDRIYIGRIPDIGADALTGVGVGFPIFMIITAFSSLVGMGGAPQAAIKLGEGKKDEAEKILGNSIALLIALSILLTAVFLIFGRDLLFMFGASHQTIDYAWDYIKIVIIGSVAIQFALGLNPYIATQGFAKYSMLTVLIGAVLNIVLDPILIFGFDMGVKGAAIATVFSQAVSAVWVMQFLTGKKSTLKIHPKYIRLKKSYVILIISLGVSPFIMQSTESLLNITFNTSLQKYGGDLNVGAMTITASLMQILMLPLMGLTQGAQPIISYNFGANKFDRVKKAFKYLFISSIAYSTIFWIVVQFFPNIFIALFTSDPSLVEVTTNNMRIYMGVVFMFGAQIACQQTFIALGQARMSLFLALLRKVILLIPLILILPFFFTNKVFGVLVAEPIADFIAVAVTVIIFFSNFNKILKEKEMKQQSI</sequence>
<evidence type="ECO:0000256" key="8">
    <source>
        <dbReference type="ARBA" id="ARBA00023136"/>
    </source>
</evidence>
<dbReference type="GO" id="GO:0042910">
    <property type="term" value="F:xenobiotic transmembrane transporter activity"/>
    <property type="evidence" value="ECO:0007669"/>
    <property type="project" value="InterPro"/>
</dbReference>
<evidence type="ECO:0000256" key="10">
    <source>
        <dbReference type="SAM" id="Phobius"/>
    </source>
</evidence>
<dbReference type="PATRIC" id="fig|698758.3.peg.1753"/>
<organism evidence="11 12">
    <name type="scientific">Amphibacillus xylanus (strain ATCC 51415 / DSM 6626 / JCM 7361 / LMG 17667 / NBRC 15112 / Ep01)</name>
    <dbReference type="NCBI Taxonomy" id="698758"/>
    <lineage>
        <taxon>Bacteria</taxon>
        <taxon>Bacillati</taxon>
        <taxon>Bacillota</taxon>
        <taxon>Bacilli</taxon>
        <taxon>Bacillales</taxon>
        <taxon>Bacillaceae</taxon>
        <taxon>Amphibacillus</taxon>
    </lineage>
</organism>
<gene>
    <name evidence="11" type="ordered locus">AXY_17540</name>
</gene>
<feature type="transmembrane region" description="Helical" evidence="10">
    <location>
        <begin position="426"/>
        <end position="444"/>
    </location>
</feature>
<feature type="transmembrane region" description="Helical" evidence="10">
    <location>
        <begin position="274"/>
        <end position="295"/>
    </location>
</feature>
<proteinExistence type="inferred from homology"/>
<feature type="transmembrane region" description="Helical" evidence="10">
    <location>
        <begin position="56"/>
        <end position="75"/>
    </location>
</feature>
<feature type="transmembrane region" description="Helical" evidence="10">
    <location>
        <begin position="321"/>
        <end position="344"/>
    </location>
</feature>
<dbReference type="CDD" id="cd13143">
    <property type="entry name" value="MATE_MepA_like"/>
    <property type="match status" value="1"/>
</dbReference>
<evidence type="ECO:0000256" key="5">
    <source>
        <dbReference type="ARBA" id="ARBA00022475"/>
    </source>
</evidence>
<dbReference type="PANTHER" id="PTHR43823:SF3">
    <property type="entry name" value="MULTIDRUG EXPORT PROTEIN MEPA"/>
    <property type="match status" value="1"/>
</dbReference>
<dbReference type="eggNOG" id="COG0534">
    <property type="taxonomic scope" value="Bacteria"/>
</dbReference>
<dbReference type="Pfam" id="PF01554">
    <property type="entry name" value="MatE"/>
    <property type="match status" value="2"/>
</dbReference>
<comment type="subcellular location">
    <subcellularLocation>
        <location evidence="1">Cell membrane</location>
        <topology evidence="1">Multi-pass membrane protein</topology>
    </subcellularLocation>
</comment>
<dbReference type="AlphaFoldDB" id="K0J4Y0"/>
<evidence type="ECO:0000256" key="9">
    <source>
        <dbReference type="ARBA" id="ARBA00023251"/>
    </source>
</evidence>
<feature type="transmembrane region" description="Helical" evidence="10">
    <location>
        <begin position="96"/>
        <end position="119"/>
    </location>
</feature>
<dbReference type="RefSeq" id="WP_015010476.1">
    <property type="nucleotide sequence ID" value="NC_018704.1"/>
</dbReference>
<dbReference type="GO" id="GO:0046677">
    <property type="term" value="P:response to antibiotic"/>
    <property type="evidence" value="ECO:0007669"/>
    <property type="project" value="UniProtKB-KW"/>
</dbReference>
<dbReference type="PIRSF" id="PIRSF006603">
    <property type="entry name" value="DinF"/>
    <property type="match status" value="1"/>
</dbReference>
<evidence type="ECO:0000256" key="2">
    <source>
        <dbReference type="ARBA" id="ARBA00008417"/>
    </source>
</evidence>
<keyword evidence="7 10" id="KW-1133">Transmembrane helix</keyword>
<accession>K0J4Y0</accession>
<keyword evidence="4" id="KW-0813">Transport</keyword>
<dbReference type="InterPro" id="IPR002528">
    <property type="entry name" value="MATE_fam"/>
</dbReference>
<keyword evidence="8 10" id="KW-0472">Membrane</keyword>
<dbReference type="NCBIfam" id="TIGR00797">
    <property type="entry name" value="matE"/>
    <property type="match status" value="1"/>
</dbReference>
<dbReference type="STRING" id="698758.AXY_17540"/>
<dbReference type="GO" id="GO:0005886">
    <property type="term" value="C:plasma membrane"/>
    <property type="evidence" value="ECO:0007669"/>
    <property type="project" value="UniProtKB-SubCell"/>
</dbReference>
<protein>
    <recommendedName>
        <fullName evidence="3">Multidrug export protein MepA</fullName>
    </recommendedName>
</protein>
<reference evidence="11 12" key="1">
    <citation type="submission" date="2011-01" db="EMBL/GenBank/DDBJ databases">
        <title>Whole genome sequence of Amphibacillus xylinus NBRC 15112.</title>
        <authorList>
            <person name="Nakazawa H."/>
            <person name="Katano Y."/>
            <person name="Nakamura S."/>
            <person name="Sasagawa M."/>
            <person name="Fukada J."/>
            <person name="Arai T."/>
            <person name="Sasakura N."/>
            <person name="Mochizuki D."/>
            <person name="Hosoyama A."/>
            <person name="Harada K."/>
            <person name="Horikawa H."/>
            <person name="Kato Y."/>
            <person name="Harada T."/>
            <person name="Sasaki K."/>
            <person name="Sekiguchi M."/>
            <person name="Hodoyama M."/>
            <person name="Nishiko R."/>
            <person name="Narita H."/>
            <person name="Hanamaki A."/>
            <person name="Hata C."/>
            <person name="Konno Y."/>
            <person name="Niimura Y."/>
            <person name="Yamazaki S."/>
            <person name="Fujita N."/>
        </authorList>
    </citation>
    <scope>NUCLEOTIDE SEQUENCE [LARGE SCALE GENOMIC DNA]</scope>
    <source>
        <strain evidence="12">ATCC 51415 / DSM 6626 / JCM 7361 / LMG 17667 / NBRC 15112 / Ep01</strain>
    </source>
</reference>
<dbReference type="KEGG" id="axl:AXY_17540"/>
<dbReference type="SUPFAM" id="SSF81665">
    <property type="entry name" value="Calcium ATPase, transmembrane domain M"/>
    <property type="match status" value="1"/>
</dbReference>
<evidence type="ECO:0000256" key="4">
    <source>
        <dbReference type="ARBA" id="ARBA00022448"/>
    </source>
</evidence>
<dbReference type="GO" id="GO:0015297">
    <property type="term" value="F:antiporter activity"/>
    <property type="evidence" value="ECO:0007669"/>
    <property type="project" value="InterPro"/>
</dbReference>
<dbReference type="EMBL" id="AP012050">
    <property type="protein sequence ID" value="BAM47886.1"/>
    <property type="molecule type" value="Genomic_DNA"/>
</dbReference>
<evidence type="ECO:0000256" key="6">
    <source>
        <dbReference type="ARBA" id="ARBA00022692"/>
    </source>
</evidence>
<keyword evidence="5" id="KW-1003">Cell membrane</keyword>